<keyword evidence="6 8" id="KW-0413">Isomerase</keyword>
<dbReference type="RefSeq" id="WP_112094289.1">
    <property type="nucleotide sequence ID" value="NZ_QLOE01000008.1"/>
</dbReference>
<organism evidence="9 10">
    <name type="scientific">Methanothermobacter tenebrarum</name>
    <dbReference type="NCBI Taxonomy" id="680118"/>
    <lineage>
        <taxon>Archaea</taxon>
        <taxon>Methanobacteriati</taxon>
        <taxon>Methanobacteriota</taxon>
        <taxon>Methanomada group</taxon>
        <taxon>Methanobacteria</taxon>
        <taxon>Methanobacteriales</taxon>
        <taxon>Methanobacteriaceae</taxon>
        <taxon>Methanothermobacter</taxon>
    </lineage>
</organism>
<dbReference type="PROSITE" id="PS00600">
    <property type="entry name" value="AA_TRANSFER_CLASS_3"/>
    <property type="match status" value="1"/>
</dbReference>
<dbReference type="GO" id="GO:0042286">
    <property type="term" value="F:glutamate-1-semialdehyde 2,1-aminomutase activity"/>
    <property type="evidence" value="ECO:0007669"/>
    <property type="project" value="UniProtKB-UniRule"/>
</dbReference>
<dbReference type="NCBIfam" id="TIGR00713">
    <property type="entry name" value="hemL"/>
    <property type="match status" value="1"/>
</dbReference>
<evidence type="ECO:0000256" key="1">
    <source>
        <dbReference type="ARBA" id="ARBA00001579"/>
    </source>
</evidence>
<evidence type="ECO:0000313" key="10">
    <source>
        <dbReference type="Proteomes" id="UP000249782"/>
    </source>
</evidence>
<evidence type="ECO:0000256" key="6">
    <source>
        <dbReference type="ARBA" id="ARBA00023235"/>
    </source>
</evidence>
<dbReference type="InterPro" id="IPR004639">
    <property type="entry name" value="4pyrrol_synth_GluAld_NH2Trfase"/>
</dbReference>
<dbReference type="PANTHER" id="PTHR43713">
    <property type="entry name" value="GLUTAMATE-1-SEMIALDEHYDE 2,1-AMINOMUTASE"/>
    <property type="match status" value="1"/>
</dbReference>
<feature type="modified residue" description="N6-(pyridoxal phosphate)lysine" evidence="8">
    <location>
        <position position="258"/>
    </location>
</feature>
<evidence type="ECO:0000256" key="3">
    <source>
        <dbReference type="ARBA" id="ARBA00004819"/>
    </source>
</evidence>
<dbReference type="SUPFAM" id="SSF53383">
    <property type="entry name" value="PLP-dependent transferases"/>
    <property type="match status" value="1"/>
</dbReference>
<dbReference type="NCBIfam" id="NF000818">
    <property type="entry name" value="PRK00062.1"/>
    <property type="match status" value="1"/>
</dbReference>
<comment type="similarity">
    <text evidence="4 8">Belongs to the class-III pyridoxal-phosphate-dependent aminotransferase family. HemL subfamily.</text>
</comment>
<dbReference type="GO" id="GO:0006782">
    <property type="term" value="P:protoporphyrinogen IX biosynthetic process"/>
    <property type="evidence" value="ECO:0007669"/>
    <property type="project" value="UniProtKB-UniRule"/>
</dbReference>
<keyword evidence="5 8" id="KW-0663">Pyridoxal phosphate</keyword>
<comment type="pathway">
    <text evidence="3">Porphyrin-containing compound metabolism; protoporphyrin-IX biosynthesis; 5-aminolevulinate from L-glutamyl-tRNA(Glu): step 2/2.</text>
</comment>
<dbReference type="Pfam" id="PF00202">
    <property type="entry name" value="Aminotran_3"/>
    <property type="match status" value="1"/>
</dbReference>
<dbReference type="InterPro" id="IPR005814">
    <property type="entry name" value="Aminotrans_3"/>
</dbReference>
<dbReference type="CDD" id="cd00610">
    <property type="entry name" value="OAT_like"/>
    <property type="match status" value="1"/>
</dbReference>
<dbReference type="AlphaFoldDB" id="A0A328PEG5"/>
<evidence type="ECO:0000256" key="5">
    <source>
        <dbReference type="ARBA" id="ARBA00022898"/>
    </source>
</evidence>
<dbReference type="GO" id="GO:0005737">
    <property type="term" value="C:cytoplasm"/>
    <property type="evidence" value="ECO:0007669"/>
    <property type="project" value="UniProtKB-SubCell"/>
</dbReference>
<evidence type="ECO:0000256" key="8">
    <source>
        <dbReference type="HAMAP-Rule" id="MF_00375"/>
    </source>
</evidence>
<name>A0A328PEG5_9EURY</name>
<gene>
    <name evidence="8 9" type="primary">hemL</name>
    <name evidence="9" type="ORF">DPC56_06610</name>
</gene>
<reference evidence="9 10" key="1">
    <citation type="submission" date="2018-06" db="EMBL/GenBank/DDBJ databases">
        <title>Draft genome sequence of hyperthermophilic methanogen Methanothermobacter tenebrarum sp. MCM-B 1447.</title>
        <authorList>
            <person name="Pore S.D."/>
            <person name="Dagar S."/>
            <person name="Dhakephalkar P.K."/>
        </authorList>
    </citation>
    <scope>NUCLEOTIDE SEQUENCE [LARGE SCALE GENOMIC DNA]</scope>
    <source>
        <strain evidence="9 10">MCM B 1447</strain>
    </source>
</reference>
<protein>
    <recommendedName>
        <fullName evidence="8">Glutamate-1-semialdehyde 2,1-aminomutase</fullName>
        <shortName evidence="8">GSA</shortName>
        <ecNumber evidence="8">5.4.3.8</ecNumber>
    </recommendedName>
    <alternativeName>
        <fullName evidence="8">Glutamate-1-semialdehyde aminotransferase</fullName>
        <shortName evidence="8">GSA-AT</shortName>
    </alternativeName>
</protein>
<dbReference type="InterPro" id="IPR015421">
    <property type="entry name" value="PyrdxlP-dep_Trfase_major"/>
</dbReference>
<dbReference type="GO" id="GO:0008483">
    <property type="term" value="F:transaminase activity"/>
    <property type="evidence" value="ECO:0007669"/>
    <property type="project" value="InterPro"/>
</dbReference>
<dbReference type="Proteomes" id="UP000249782">
    <property type="component" value="Unassembled WGS sequence"/>
</dbReference>
<evidence type="ECO:0000313" key="9">
    <source>
        <dbReference type="EMBL" id="RAO78772.1"/>
    </source>
</evidence>
<comment type="catalytic activity">
    <reaction evidence="1 8">
        <text>(S)-4-amino-5-oxopentanoate = 5-aminolevulinate</text>
        <dbReference type="Rhea" id="RHEA:14265"/>
        <dbReference type="ChEBI" id="CHEBI:57501"/>
        <dbReference type="ChEBI" id="CHEBI:356416"/>
        <dbReference type="EC" id="5.4.3.8"/>
    </reaction>
</comment>
<evidence type="ECO:0000256" key="2">
    <source>
        <dbReference type="ARBA" id="ARBA00001933"/>
    </source>
</evidence>
<dbReference type="Gene3D" id="3.90.1150.10">
    <property type="entry name" value="Aspartate Aminotransferase, domain 1"/>
    <property type="match status" value="1"/>
</dbReference>
<dbReference type="EMBL" id="QLOE01000008">
    <property type="protein sequence ID" value="RAO78772.1"/>
    <property type="molecule type" value="Genomic_DNA"/>
</dbReference>
<comment type="caution">
    <text evidence="9">The sequence shown here is derived from an EMBL/GenBank/DDBJ whole genome shotgun (WGS) entry which is preliminary data.</text>
</comment>
<comment type="subcellular location">
    <subcellularLocation>
        <location evidence="8">Cytoplasm</location>
    </subcellularLocation>
</comment>
<sequence>MRSDSLFKEALEVLPGGVSSPVRRFEPYPFFAKKGEGCMLYDIDGNRYIDYCLAYGPLILGHAPEKVISAVCEQIKKGSTYGTPTKAEVELAKLVIERVPAAEMIRFVNSGTEATMAAIRLARAFTGKDKIIKFEGAYHGAHDYVLVKPGSGATAAPDSPGIPTDTIKNTISAPFNNEEAVASIIEDDDNIAAIIVEPIMANIGCIEPEDGYLKFLRKITSENGILLIFDEVITGFRIAPGGAQEYYNIAADLVTYGKIIGGGFPMGALAGSREIMEHISPAGDVYQAGTFNGNPVSVTAGITTLKGLTEDIYKELNKKGEMIRNGMKDILEDNSLEFYIAGLSSMFQVYFTERRVKDYTSAKTADLEMFKRYFHGLLKGGVFVPPSQFECCFISAAHRKEDLDMTLEVMEESIKKAIK</sequence>
<dbReference type="FunFam" id="3.40.640.10:FF:000021">
    <property type="entry name" value="Glutamate-1-semialdehyde 2,1-aminomutase"/>
    <property type="match status" value="1"/>
</dbReference>
<dbReference type="EC" id="5.4.3.8" evidence="8"/>
<dbReference type="OrthoDB" id="6524at2157"/>
<dbReference type="Gene3D" id="3.40.640.10">
    <property type="entry name" value="Type I PLP-dependent aspartate aminotransferase-like (Major domain)"/>
    <property type="match status" value="1"/>
</dbReference>
<dbReference type="InterPro" id="IPR015424">
    <property type="entry name" value="PyrdxlP-dep_Trfase"/>
</dbReference>
<dbReference type="PANTHER" id="PTHR43713:SF3">
    <property type="entry name" value="GLUTAMATE-1-SEMIALDEHYDE 2,1-AMINOMUTASE 1, CHLOROPLASTIC-RELATED"/>
    <property type="match status" value="1"/>
</dbReference>
<keyword evidence="8" id="KW-0963">Cytoplasm</keyword>
<dbReference type="HAMAP" id="MF_00375">
    <property type="entry name" value="HemL_aminotrans_3"/>
    <property type="match status" value="1"/>
</dbReference>
<accession>A0A328PEG5</accession>
<keyword evidence="7 8" id="KW-0627">Porphyrin biosynthesis</keyword>
<dbReference type="GO" id="GO:0030170">
    <property type="term" value="F:pyridoxal phosphate binding"/>
    <property type="evidence" value="ECO:0007669"/>
    <property type="project" value="InterPro"/>
</dbReference>
<evidence type="ECO:0000256" key="4">
    <source>
        <dbReference type="ARBA" id="ARBA00008981"/>
    </source>
</evidence>
<evidence type="ECO:0000256" key="7">
    <source>
        <dbReference type="ARBA" id="ARBA00023244"/>
    </source>
</evidence>
<comment type="cofactor">
    <cofactor evidence="2 8">
        <name>pyridoxal 5'-phosphate</name>
        <dbReference type="ChEBI" id="CHEBI:597326"/>
    </cofactor>
</comment>
<proteinExistence type="inferred from homology"/>
<dbReference type="InterPro" id="IPR049704">
    <property type="entry name" value="Aminotrans_3_PPA_site"/>
</dbReference>
<dbReference type="UniPathway" id="UPA00251">
    <property type="reaction ID" value="UER00317"/>
</dbReference>
<keyword evidence="10" id="KW-1185">Reference proteome</keyword>
<dbReference type="InterPro" id="IPR015422">
    <property type="entry name" value="PyrdxlP-dep_Trfase_small"/>
</dbReference>